<comment type="subcellular location">
    <subcellularLocation>
        <location evidence="1">Membrane</location>
        <topology evidence="1">Multi-pass membrane protein</topology>
    </subcellularLocation>
</comment>
<sequence length="135" mass="15055">MKSQDISKVAAALLNKHMRFNGISAGLTSLPTVDQSSHDLQPEEPPITSSIAVVFWVGYFNSALNPLIYAYFNRDFRAAFRKTLESCCAAIGPVRDLRKIHKKQDLVHSNASSELHVNNQLRTSEMTNVHIEACI</sequence>
<keyword evidence="7" id="KW-1185">Reference proteome</keyword>
<feature type="transmembrane region" description="Helical" evidence="5">
    <location>
        <begin position="47"/>
        <end position="72"/>
    </location>
</feature>
<name>A0A834PBN5_VESPE</name>
<comment type="caution">
    <text evidence="6">The sequence shown here is derived from an EMBL/GenBank/DDBJ whole genome shotgun (WGS) entry which is preliminary data.</text>
</comment>
<evidence type="ECO:0000256" key="3">
    <source>
        <dbReference type="ARBA" id="ARBA00023170"/>
    </source>
</evidence>
<accession>A0A834PBN5</accession>
<gene>
    <name evidence="6" type="ORF">H0235_003292</name>
</gene>
<dbReference type="GO" id="GO:0071880">
    <property type="term" value="P:adenylate cyclase-activating adrenergic receptor signaling pathway"/>
    <property type="evidence" value="ECO:0007669"/>
    <property type="project" value="TreeGrafter"/>
</dbReference>
<keyword evidence="4" id="KW-0807">Transducer</keyword>
<keyword evidence="2" id="KW-0297">G-protein coupled receptor</keyword>
<evidence type="ECO:0000313" key="7">
    <source>
        <dbReference type="Proteomes" id="UP000600918"/>
    </source>
</evidence>
<evidence type="ECO:0000256" key="2">
    <source>
        <dbReference type="ARBA" id="ARBA00023040"/>
    </source>
</evidence>
<evidence type="ECO:0000256" key="5">
    <source>
        <dbReference type="SAM" id="Phobius"/>
    </source>
</evidence>
<keyword evidence="5" id="KW-0812">Transmembrane</keyword>
<dbReference type="GO" id="GO:0043410">
    <property type="term" value="P:positive regulation of MAPK cascade"/>
    <property type="evidence" value="ECO:0007669"/>
    <property type="project" value="TreeGrafter"/>
</dbReference>
<dbReference type="PANTHER" id="PTHR24248">
    <property type="entry name" value="ADRENERGIC RECEPTOR-RELATED G-PROTEIN COUPLED RECEPTOR"/>
    <property type="match status" value="1"/>
</dbReference>
<proteinExistence type="predicted"/>
<dbReference type="Gene3D" id="1.20.1070.10">
    <property type="entry name" value="Rhodopsin 7-helix transmembrane proteins"/>
    <property type="match status" value="1"/>
</dbReference>
<keyword evidence="3" id="KW-0675">Receptor</keyword>
<dbReference type="PANTHER" id="PTHR24248:SF134">
    <property type="entry name" value="OCTOPAMINE RECEPTOR BETA-1R"/>
    <property type="match status" value="1"/>
</dbReference>
<keyword evidence="5" id="KW-0472">Membrane</keyword>
<evidence type="ECO:0000313" key="6">
    <source>
        <dbReference type="EMBL" id="KAF7435101.1"/>
    </source>
</evidence>
<dbReference type="Proteomes" id="UP000600918">
    <property type="component" value="Unassembled WGS sequence"/>
</dbReference>
<dbReference type="AlphaFoldDB" id="A0A834PBN5"/>
<dbReference type="SUPFAM" id="SSF81321">
    <property type="entry name" value="Family A G protein-coupled receptor-like"/>
    <property type="match status" value="1"/>
</dbReference>
<keyword evidence="5" id="KW-1133">Transmembrane helix</keyword>
<reference evidence="6" key="1">
    <citation type="journal article" date="2020" name="G3 (Bethesda)">
        <title>High-Quality Assemblies for Three Invasive Social Wasps from the &lt;i&gt;Vespula&lt;/i&gt; Genus.</title>
        <authorList>
            <person name="Harrop T.W.R."/>
            <person name="Guhlin J."/>
            <person name="McLaughlin G.M."/>
            <person name="Permina E."/>
            <person name="Stockwell P."/>
            <person name="Gilligan J."/>
            <person name="Le Lec M.F."/>
            <person name="Gruber M.A.M."/>
            <person name="Quinn O."/>
            <person name="Lovegrove M."/>
            <person name="Duncan E.J."/>
            <person name="Remnant E.J."/>
            <person name="Van Eeckhoven J."/>
            <person name="Graham B."/>
            <person name="Knapp R.A."/>
            <person name="Langford K.W."/>
            <person name="Kronenberg Z."/>
            <person name="Press M.O."/>
            <person name="Eacker S.M."/>
            <person name="Wilson-Rankin E.E."/>
            <person name="Purcell J."/>
            <person name="Lester P.J."/>
            <person name="Dearden P.K."/>
        </authorList>
    </citation>
    <scope>NUCLEOTIDE SEQUENCE</scope>
    <source>
        <strain evidence="6">Volc-1</strain>
    </source>
</reference>
<organism evidence="6 7">
    <name type="scientific">Vespula pensylvanica</name>
    <name type="common">Western yellow jacket</name>
    <name type="synonym">Wasp</name>
    <dbReference type="NCBI Taxonomy" id="30213"/>
    <lineage>
        <taxon>Eukaryota</taxon>
        <taxon>Metazoa</taxon>
        <taxon>Ecdysozoa</taxon>
        <taxon>Arthropoda</taxon>
        <taxon>Hexapoda</taxon>
        <taxon>Insecta</taxon>
        <taxon>Pterygota</taxon>
        <taxon>Neoptera</taxon>
        <taxon>Endopterygota</taxon>
        <taxon>Hymenoptera</taxon>
        <taxon>Apocrita</taxon>
        <taxon>Aculeata</taxon>
        <taxon>Vespoidea</taxon>
        <taxon>Vespidae</taxon>
        <taxon>Vespinae</taxon>
        <taxon>Vespula</taxon>
    </lineage>
</organism>
<evidence type="ECO:0000256" key="1">
    <source>
        <dbReference type="ARBA" id="ARBA00004141"/>
    </source>
</evidence>
<dbReference type="GO" id="GO:0004989">
    <property type="term" value="F:octopamine receptor activity"/>
    <property type="evidence" value="ECO:0007669"/>
    <property type="project" value="TreeGrafter"/>
</dbReference>
<dbReference type="EMBL" id="JACSDY010000002">
    <property type="protein sequence ID" value="KAF7435101.1"/>
    <property type="molecule type" value="Genomic_DNA"/>
</dbReference>
<dbReference type="GO" id="GO:0005886">
    <property type="term" value="C:plasma membrane"/>
    <property type="evidence" value="ECO:0007669"/>
    <property type="project" value="TreeGrafter"/>
</dbReference>
<evidence type="ECO:0000256" key="4">
    <source>
        <dbReference type="ARBA" id="ARBA00023224"/>
    </source>
</evidence>
<protein>
    <submittedName>
        <fullName evidence="6">Uncharacterized protein</fullName>
    </submittedName>
</protein>